<dbReference type="PROSITE" id="PS50977">
    <property type="entry name" value="HTH_TETR_2"/>
    <property type="match status" value="1"/>
</dbReference>
<dbReference type="InterPro" id="IPR001647">
    <property type="entry name" value="HTH_TetR"/>
</dbReference>
<evidence type="ECO:0000259" key="3">
    <source>
        <dbReference type="PROSITE" id="PS50977"/>
    </source>
</evidence>
<dbReference type="Pfam" id="PF00440">
    <property type="entry name" value="TetR_N"/>
    <property type="match status" value="1"/>
</dbReference>
<evidence type="ECO:0000256" key="1">
    <source>
        <dbReference type="ARBA" id="ARBA00023125"/>
    </source>
</evidence>
<reference evidence="4" key="1">
    <citation type="submission" date="2012-02" db="EMBL/GenBank/DDBJ databases">
        <title>Whole genome shotgun sequence of Gordonia otitidis NBRC 100426.</title>
        <authorList>
            <person name="Yoshida I."/>
            <person name="Hosoyama A."/>
            <person name="Tsuchikane K."/>
            <person name="Katsumata H."/>
            <person name="Yamazaki S."/>
            <person name="Fujita N."/>
        </authorList>
    </citation>
    <scope>NUCLEOTIDE SEQUENCE [LARGE SCALE GENOMIC DNA]</scope>
    <source>
        <strain evidence="4">NBRC 100426</strain>
    </source>
</reference>
<comment type="caution">
    <text evidence="4">The sequence shown here is derived from an EMBL/GenBank/DDBJ whole genome shotgun (WGS) entry which is preliminary data.</text>
</comment>
<organism evidence="4 5">
    <name type="scientific">Gordonia otitidis (strain DSM 44809 / CCUG 52243 / JCM 12355 / NBRC 100426 / IFM 10032)</name>
    <dbReference type="NCBI Taxonomy" id="1108044"/>
    <lineage>
        <taxon>Bacteria</taxon>
        <taxon>Bacillati</taxon>
        <taxon>Actinomycetota</taxon>
        <taxon>Actinomycetes</taxon>
        <taxon>Mycobacteriales</taxon>
        <taxon>Gordoniaceae</taxon>
        <taxon>Gordonia</taxon>
    </lineage>
</organism>
<dbReference type="EMBL" id="BAFB01000019">
    <property type="protein sequence ID" value="GAB32626.1"/>
    <property type="molecule type" value="Genomic_DNA"/>
</dbReference>
<dbReference type="Proteomes" id="UP000005038">
    <property type="component" value="Unassembled WGS sequence"/>
</dbReference>
<dbReference type="SUPFAM" id="SSF46689">
    <property type="entry name" value="Homeodomain-like"/>
    <property type="match status" value="1"/>
</dbReference>
<feature type="DNA-binding region" description="H-T-H motif" evidence="2">
    <location>
        <begin position="36"/>
        <end position="55"/>
    </location>
</feature>
<accession>H5TGL7</accession>
<dbReference type="STRING" id="1108044.GOOTI_019_00220"/>
<proteinExistence type="predicted"/>
<dbReference type="AlphaFoldDB" id="H5TGL7"/>
<evidence type="ECO:0000313" key="5">
    <source>
        <dbReference type="Proteomes" id="UP000005038"/>
    </source>
</evidence>
<sequence length="203" mass="21532">MGTMTAATTPKGERRRSRLIAAAGELLLEGGFDAVRHRAVADRAQLPLASTTYYFGSLEDLMAEAAAFVSRADEQAVIDRGDAVARRRRGGHATAETLADVFVGSATPNDELAARYEMIALTPRYPRLYDVVAARHATLAGVHLQVLEKSGRAARAGHVENLIAIEDGAVLGALGRGSSPVDATCDALVEVVDVLAPRLDELK</sequence>
<dbReference type="Gene3D" id="1.10.357.10">
    <property type="entry name" value="Tetracycline Repressor, domain 2"/>
    <property type="match status" value="1"/>
</dbReference>
<name>H5TGL7_GORO1</name>
<dbReference type="OrthoDB" id="6929199at2"/>
<dbReference type="Pfam" id="PF17940">
    <property type="entry name" value="TetR_C_31"/>
    <property type="match status" value="1"/>
</dbReference>
<feature type="domain" description="HTH tetR-type" evidence="3">
    <location>
        <begin position="13"/>
        <end position="73"/>
    </location>
</feature>
<keyword evidence="5" id="KW-1185">Reference proteome</keyword>
<dbReference type="RefSeq" id="WP_007236890.1">
    <property type="nucleotide sequence ID" value="NZ_BAFB01000019.1"/>
</dbReference>
<dbReference type="InterPro" id="IPR009057">
    <property type="entry name" value="Homeodomain-like_sf"/>
</dbReference>
<protein>
    <submittedName>
        <fullName evidence="4">TetR family transcriptional regulator</fullName>
    </submittedName>
</protein>
<keyword evidence="1 2" id="KW-0238">DNA-binding</keyword>
<dbReference type="GO" id="GO:0003677">
    <property type="term" value="F:DNA binding"/>
    <property type="evidence" value="ECO:0007669"/>
    <property type="project" value="UniProtKB-UniRule"/>
</dbReference>
<gene>
    <name evidence="4" type="ORF">GOOTI_019_00220</name>
</gene>
<dbReference type="InterPro" id="IPR041583">
    <property type="entry name" value="TetR_C_31"/>
</dbReference>
<evidence type="ECO:0000256" key="2">
    <source>
        <dbReference type="PROSITE-ProRule" id="PRU00335"/>
    </source>
</evidence>
<evidence type="ECO:0000313" key="4">
    <source>
        <dbReference type="EMBL" id="GAB32626.1"/>
    </source>
</evidence>